<evidence type="ECO:0000256" key="1">
    <source>
        <dbReference type="SAM" id="MobiDB-lite"/>
    </source>
</evidence>
<feature type="region of interest" description="Disordered" evidence="1">
    <location>
        <begin position="214"/>
        <end position="253"/>
    </location>
</feature>
<dbReference type="OrthoDB" id="550575at2759"/>
<dbReference type="Gene3D" id="3.80.10.10">
    <property type="entry name" value="Ribonuclease Inhibitor"/>
    <property type="match status" value="1"/>
</dbReference>
<sequence>MDRLSSLPSETLWKILSYLTAHDLSCIRMANKKLAVFADHPSHWRHLHLAPPQQYEEEQKVVSFSSSTLTLWSLKDLQRLVGPHRKIIESIQIWGVRDNIVRYILSSCVNLTDLTLCGWATLSDHAFKQLHSDLKLQRLMLVGAPEQPNYTSLDATTLAQLLMQCPLKELSLGCQVHIHAETLLLELHKRQRHEHRRRRQQQLHLQLQNFSFSSPPPEKQHLSTAPVPVSPSVKQTASSSSSSTYSNSNNKNRFACSEESSSLQLQRLTLATRRTWSTEHVMALFNTCPSLHHVCLFPAAAAGGFDLAQTKKMCDIMDRQQQQQMNDGDNVADMMVHHSTERTVAWLV</sequence>
<dbReference type="AlphaFoldDB" id="A0A1X2J2Q9"/>
<dbReference type="SUPFAM" id="SSF81383">
    <property type="entry name" value="F-box domain"/>
    <property type="match status" value="1"/>
</dbReference>
<accession>A0A1X2J2Q9</accession>
<dbReference type="Proteomes" id="UP000193560">
    <property type="component" value="Unassembled WGS sequence"/>
</dbReference>
<protein>
    <recommendedName>
        <fullName evidence="2">F-box domain-containing protein</fullName>
    </recommendedName>
</protein>
<organism evidence="3 4">
    <name type="scientific">Absidia repens</name>
    <dbReference type="NCBI Taxonomy" id="90262"/>
    <lineage>
        <taxon>Eukaryota</taxon>
        <taxon>Fungi</taxon>
        <taxon>Fungi incertae sedis</taxon>
        <taxon>Mucoromycota</taxon>
        <taxon>Mucoromycotina</taxon>
        <taxon>Mucoromycetes</taxon>
        <taxon>Mucorales</taxon>
        <taxon>Cunninghamellaceae</taxon>
        <taxon>Absidia</taxon>
    </lineage>
</organism>
<evidence type="ECO:0000313" key="3">
    <source>
        <dbReference type="EMBL" id="ORZ26075.1"/>
    </source>
</evidence>
<keyword evidence="4" id="KW-1185">Reference proteome</keyword>
<dbReference type="PROSITE" id="PS50181">
    <property type="entry name" value="FBOX"/>
    <property type="match status" value="1"/>
</dbReference>
<evidence type="ECO:0000313" key="4">
    <source>
        <dbReference type="Proteomes" id="UP000193560"/>
    </source>
</evidence>
<evidence type="ECO:0000259" key="2">
    <source>
        <dbReference type="PROSITE" id="PS50181"/>
    </source>
</evidence>
<feature type="compositionally biased region" description="Low complexity" evidence="1">
    <location>
        <begin position="238"/>
        <end position="253"/>
    </location>
</feature>
<dbReference type="EMBL" id="MCGE01000001">
    <property type="protein sequence ID" value="ORZ26075.1"/>
    <property type="molecule type" value="Genomic_DNA"/>
</dbReference>
<gene>
    <name evidence="3" type="ORF">BCR42DRAFT_401530</name>
</gene>
<name>A0A1X2J2Q9_9FUNG</name>
<feature type="domain" description="F-box" evidence="2">
    <location>
        <begin position="1"/>
        <end position="47"/>
    </location>
</feature>
<proteinExistence type="predicted"/>
<dbReference type="STRING" id="90262.A0A1X2J2Q9"/>
<reference evidence="3 4" key="1">
    <citation type="submission" date="2016-07" db="EMBL/GenBank/DDBJ databases">
        <title>Pervasive Adenine N6-methylation of Active Genes in Fungi.</title>
        <authorList>
            <consortium name="DOE Joint Genome Institute"/>
            <person name="Mondo S.J."/>
            <person name="Dannebaum R.O."/>
            <person name="Kuo R.C."/>
            <person name="Labutti K."/>
            <person name="Haridas S."/>
            <person name="Kuo A."/>
            <person name="Salamov A."/>
            <person name="Ahrendt S.R."/>
            <person name="Lipzen A."/>
            <person name="Sullivan W."/>
            <person name="Andreopoulos W.B."/>
            <person name="Clum A."/>
            <person name="Lindquist E."/>
            <person name="Daum C."/>
            <person name="Ramamoorthy G.K."/>
            <person name="Gryganskyi A."/>
            <person name="Culley D."/>
            <person name="Magnuson J.K."/>
            <person name="James T.Y."/>
            <person name="O'Malley M.A."/>
            <person name="Stajich J.E."/>
            <person name="Spatafora J.W."/>
            <person name="Visel A."/>
            <person name="Grigoriev I.V."/>
        </authorList>
    </citation>
    <scope>NUCLEOTIDE SEQUENCE [LARGE SCALE GENOMIC DNA]</scope>
    <source>
        <strain evidence="3 4">NRRL 1336</strain>
    </source>
</reference>
<dbReference type="InterPro" id="IPR032675">
    <property type="entry name" value="LRR_dom_sf"/>
</dbReference>
<dbReference type="Pfam" id="PF12937">
    <property type="entry name" value="F-box-like"/>
    <property type="match status" value="1"/>
</dbReference>
<dbReference type="InterPro" id="IPR036047">
    <property type="entry name" value="F-box-like_dom_sf"/>
</dbReference>
<dbReference type="InterPro" id="IPR001810">
    <property type="entry name" value="F-box_dom"/>
</dbReference>
<comment type="caution">
    <text evidence="3">The sequence shown here is derived from an EMBL/GenBank/DDBJ whole genome shotgun (WGS) entry which is preliminary data.</text>
</comment>